<dbReference type="EMBL" id="JAESWC010000014">
    <property type="protein sequence ID" value="MBL4937416.1"/>
    <property type="molecule type" value="Genomic_DNA"/>
</dbReference>
<dbReference type="SUPFAM" id="SSF52540">
    <property type="entry name" value="P-loop containing nucleoside triphosphate hydrolases"/>
    <property type="match status" value="1"/>
</dbReference>
<accession>A0ABS1TFM3</accession>
<name>A0ABS1TFM3_9CLOT</name>
<sequence>MTKTKLIIVEGIPGSGKTTTAEFIKKLLDKEGIDNELYSEGNLEHPADFEAVACLSKAEYELLLLKYERFKPILESSVIKKDNNIFIHYGKIKNERGNELSEDLYNEIIKFDVCDGLSLERYHELTLKRWNEFAERASKEDKVYIFECCFIQNPLVVMMARHCTAKEYIMSHVLQIENIINKLNPKLIYYYQESVRETIKRVAEIRDKGWINFVIEYICNQAYGEKHDLNGFDGTVKFFEDRRSVELELLEKLSIDKLILDNSGYNWENCYNKIEKFLGNEL</sequence>
<reference evidence="1 2" key="1">
    <citation type="submission" date="2021-01" db="EMBL/GenBank/DDBJ databases">
        <title>Genome public.</title>
        <authorList>
            <person name="Liu C."/>
            <person name="Sun Q."/>
        </authorList>
    </citation>
    <scope>NUCLEOTIDE SEQUENCE [LARGE SCALE GENOMIC DNA]</scope>
    <source>
        <strain evidence="1 2">YIM B02515</strain>
    </source>
</reference>
<evidence type="ECO:0000313" key="2">
    <source>
        <dbReference type="Proteomes" id="UP000632377"/>
    </source>
</evidence>
<organism evidence="1 2">
    <name type="scientific">Clostridium rhizosphaerae</name>
    <dbReference type="NCBI Taxonomy" id="2803861"/>
    <lineage>
        <taxon>Bacteria</taxon>
        <taxon>Bacillati</taxon>
        <taxon>Bacillota</taxon>
        <taxon>Clostridia</taxon>
        <taxon>Eubacteriales</taxon>
        <taxon>Clostridiaceae</taxon>
        <taxon>Clostridium</taxon>
    </lineage>
</organism>
<keyword evidence="2" id="KW-1185">Reference proteome</keyword>
<evidence type="ECO:0000313" key="1">
    <source>
        <dbReference type="EMBL" id="MBL4937416.1"/>
    </source>
</evidence>
<dbReference type="Gene3D" id="3.40.50.300">
    <property type="entry name" value="P-loop containing nucleotide triphosphate hydrolases"/>
    <property type="match status" value="1"/>
</dbReference>
<comment type="caution">
    <text evidence="1">The sequence shown here is derived from an EMBL/GenBank/DDBJ whole genome shotgun (WGS) entry which is preliminary data.</text>
</comment>
<evidence type="ECO:0008006" key="3">
    <source>
        <dbReference type="Google" id="ProtNLM"/>
    </source>
</evidence>
<dbReference type="RefSeq" id="WP_202750167.1">
    <property type="nucleotide sequence ID" value="NZ_JAESWC010000014.1"/>
</dbReference>
<dbReference type="NCBIfam" id="NF005250">
    <property type="entry name" value="PRK06761.1"/>
    <property type="match status" value="1"/>
</dbReference>
<protein>
    <recommendedName>
        <fullName evidence="3">Thymidylate kinase</fullName>
    </recommendedName>
</protein>
<gene>
    <name evidence="1" type="ORF">JK636_16975</name>
</gene>
<proteinExistence type="predicted"/>
<dbReference type="InterPro" id="IPR027417">
    <property type="entry name" value="P-loop_NTPase"/>
</dbReference>
<dbReference type="Proteomes" id="UP000632377">
    <property type="component" value="Unassembled WGS sequence"/>
</dbReference>